<reference evidence="9" key="1">
    <citation type="submission" date="2022-06" db="EMBL/GenBank/DDBJ databases">
        <title>Aquibacillus sp. a new bacterium isolated from soil saline samples.</title>
        <authorList>
            <person name="Galisteo C."/>
            <person name="De La Haba R."/>
            <person name="Sanchez-Porro C."/>
            <person name="Ventosa A."/>
        </authorList>
    </citation>
    <scope>NUCLEOTIDE SEQUENCE</scope>
    <source>
        <strain evidence="9">3ASR75-11</strain>
    </source>
</reference>
<dbReference type="InterPro" id="IPR034274">
    <property type="entry name" value="ENP1_M14_CPD"/>
</dbReference>
<dbReference type="GO" id="GO:0004181">
    <property type="term" value="F:metallocarboxypeptidase activity"/>
    <property type="evidence" value="ECO:0007669"/>
    <property type="project" value="InterPro"/>
</dbReference>
<dbReference type="PANTHER" id="PTHR11705">
    <property type="entry name" value="PROTEASE FAMILY M14 CARBOXYPEPTIDASE A,B"/>
    <property type="match status" value="1"/>
</dbReference>
<dbReference type="GO" id="GO:0006508">
    <property type="term" value="P:proteolysis"/>
    <property type="evidence" value="ECO:0007669"/>
    <property type="project" value="UniProtKB-KW"/>
</dbReference>
<comment type="similarity">
    <text evidence="2 7">Belongs to the peptidase M14 family.</text>
</comment>
<keyword evidence="3" id="KW-0645">Protease</keyword>
<evidence type="ECO:0000256" key="5">
    <source>
        <dbReference type="ARBA" id="ARBA00022833"/>
    </source>
</evidence>
<evidence type="ECO:0000256" key="3">
    <source>
        <dbReference type="ARBA" id="ARBA00022670"/>
    </source>
</evidence>
<evidence type="ECO:0000259" key="8">
    <source>
        <dbReference type="PROSITE" id="PS52035"/>
    </source>
</evidence>
<name>A0A9X4AKN4_9BACI</name>
<comment type="cofactor">
    <cofactor evidence="1">
        <name>Zn(2+)</name>
        <dbReference type="ChEBI" id="CHEBI:29105"/>
    </cofactor>
</comment>
<dbReference type="SMART" id="SM00631">
    <property type="entry name" value="Zn_pept"/>
    <property type="match status" value="1"/>
</dbReference>
<evidence type="ECO:0000313" key="9">
    <source>
        <dbReference type="EMBL" id="MDC3423502.1"/>
    </source>
</evidence>
<protein>
    <submittedName>
        <fullName evidence="9">M14 family metallocarboxypeptidase</fullName>
    </submittedName>
</protein>
<evidence type="ECO:0000313" key="10">
    <source>
        <dbReference type="Proteomes" id="UP001145050"/>
    </source>
</evidence>
<dbReference type="EMBL" id="JAMQKB010000001">
    <property type="protein sequence ID" value="MDC3423502.1"/>
    <property type="molecule type" value="Genomic_DNA"/>
</dbReference>
<keyword evidence="4" id="KW-0378">Hydrolase</keyword>
<evidence type="ECO:0000256" key="1">
    <source>
        <dbReference type="ARBA" id="ARBA00001947"/>
    </source>
</evidence>
<feature type="active site" description="Proton donor/acceptor" evidence="7">
    <location>
        <position position="740"/>
    </location>
</feature>
<dbReference type="CDD" id="cd06229">
    <property type="entry name" value="M14_Endopeptidase_I"/>
    <property type="match status" value="1"/>
</dbReference>
<sequence>MRSFLTKTRTTTIFIFFLLLLETVTVFAEGNNEAANISSLDNPWIQASSDYFKVIDNNADVVINQNGQLVKVAELTRGEVYPIARDYGNWHEIKFGNDSGYVYKANTVPASGDTVKNQNRTYLNTNQYFIAERKAIVYDNTSGKLIPFAMIEEGKRYPIVSDYGNWYRVIIAGRIGYINKNDVNGYFNNESRYFEVTEENLTVFDNRGGSLKEIGTLKKGQVYTRISDYGNWHRIQFGSNYGYVYEDGTIPSFQNSIKSENQTYKNSLSTFITKEDTIVYDNSTSQLTAFFTIKKGTTYPIVSDYGNWYRIIVGGRIGYVQKNNVIEQFTNDTKYFKVTEENLAIFDNRGKGLEQVGTLKAGQVYPRVSDYGNWHRIRFGDHYGYVYKKGTIPDDGNSIKNVSMNHSSIGILKALNNITIYDNTGKDLIPFGVIEQGQNYPVTRDYGNWYEVNISGRYGYVRKSNVEAKVAKNIVNPNQVYTYEQMEKDISELEETYPELITTKIIGQSVDGRNLYAIKVGKGNTEIFFNGAHHAREWLTTNLLMEMIDSYSQSYVMDETIEGYDPRYILNNASIWFVPMVNPDGVSLVQKGAYSAQSPQQVISMNGGSTDFSAWKANIRGVDLNRQYPAGWSTIQNNTGRPSPQNFKGLLPLSEPESKAMYDFTLAHDFKTAVAYHSSGEILYWDYKTSGALQQTSKKIAEMINQKTGYRLIFPGSNPSGGGYTDWFLYGMQKPGFTPEISPAVGPRPVPLSSFGSIWGENKSVGLMLGLEAYQNSNR</sequence>
<evidence type="ECO:0000256" key="6">
    <source>
        <dbReference type="ARBA" id="ARBA00023049"/>
    </source>
</evidence>
<gene>
    <name evidence="9" type="ORF">NC797_03145</name>
</gene>
<dbReference type="Proteomes" id="UP001145050">
    <property type="component" value="Unassembled WGS sequence"/>
</dbReference>
<dbReference type="RefSeq" id="WP_272435196.1">
    <property type="nucleotide sequence ID" value="NZ_JAMQKB010000001.1"/>
</dbReference>
<dbReference type="GO" id="GO:0005615">
    <property type="term" value="C:extracellular space"/>
    <property type="evidence" value="ECO:0007669"/>
    <property type="project" value="TreeGrafter"/>
</dbReference>
<dbReference type="Gene3D" id="3.40.630.10">
    <property type="entry name" value="Zn peptidases"/>
    <property type="match status" value="1"/>
</dbReference>
<dbReference type="PROSITE" id="PS52035">
    <property type="entry name" value="PEPTIDASE_M14"/>
    <property type="match status" value="1"/>
</dbReference>
<dbReference type="PANTHER" id="PTHR11705:SF143">
    <property type="entry name" value="SLL0236 PROTEIN"/>
    <property type="match status" value="1"/>
</dbReference>
<dbReference type="PRINTS" id="PR00765">
    <property type="entry name" value="CRBOXYPTASEA"/>
</dbReference>
<accession>A0A9X4AKN4</accession>
<feature type="domain" description="Peptidase M14" evidence="8">
    <location>
        <begin position="479"/>
        <end position="773"/>
    </location>
</feature>
<proteinExistence type="inferred from homology"/>
<dbReference type="Gene3D" id="2.30.30.40">
    <property type="entry name" value="SH3 Domains"/>
    <property type="match status" value="2"/>
</dbReference>
<keyword evidence="10" id="KW-1185">Reference proteome</keyword>
<dbReference type="GO" id="GO:0008270">
    <property type="term" value="F:zinc ion binding"/>
    <property type="evidence" value="ECO:0007669"/>
    <property type="project" value="InterPro"/>
</dbReference>
<dbReference type="InterPro" id="IPR000834">
    <property type="entry name" value="Peptidase_M14"/>
</dbReference>
<evidence type="ECO:0000256" key="7">
    <source>
        <dbReference type="PROSITE-ProRule" id="PRU01379"/>
    </source>
</evidence>
<keyword evidence="6" id="KW-0482">Metalloprotease</keyword>
<dbReference type="AlphaFoldDB" id="A0A9X4AKN4"/>
<comment type="caution">
    <text evidence="9">The sequence shown here is derived from an EMBL/GenBank/DDBJ whole genome shotgun (WGS) entry which is preliminary data.</text>
</comment>
<evidence type="ECO:0000256" key="4">
    <source>
        <dbReference type="ARBA" id="ARBA00022801"/>
    </source>
</evidence>
<organism evidence="9 10">
    <name type="scientific">Terrihalobacillus insolitus</name>
    <dbReference type="NCBI Taxonomy" id="2950438"/>
    <lineage>
        <taxon>Bacteria</taxon>
        <taxon>Bacillati</taxon>
        <taxon>Bacillota</taxon>
        <taxon>Bacilli</taxon>
        <taxon>Bacillales</taxon>
        <taxon>Bacillaceae</taxon>
        <taxon>Terrihalobacillus</taxon>
    </lineage>
</organism>
<keyword evidence="5" id="KW-0862">Zinc</keyword>
<dbReference type="SUPFAM" id="SSF53187">
    <property type="entry name" value="Zn-dependent exopeptidases"/>
    <property type="match status" value="1"/>
</dbReference>
<dbReference type="Pfam" id="PF00246">
    <property type="entry name" value="Peptidase_M14"/>
    <property type="match status" value="1"/>
</dbReference>
<evidence type="ECO:0000256" key="2">
    <source>
        <dbReference type="ARBA" id="ARBA00005988"/>
    </source>
</evidence>